<sequence length="426" mass="49136">MLKRRIEFLCKKKNITRKELVEGLVTPAHLANILAERHPLMEDVAGEIASRLGVTPAYLLRAAQADEETLARAEHIFAELSKMAVSELEGYIEELDDRDDTLTVELTTALMKAVYYQQVNDVNAYRYLHESYLNFYLDKYGRPDEVELPLPLKKALLFYKIQYFRSKYQYFEVLKHVASWGALLEEGTEIWLTAQNIELEACVHLKRFDQAKEVFEQTMQQVYARRMFHRLSGLYVANSGYCFAMGMVQEALLALSMAEANLVYAENQGEVLPTIMNNRIIMMTMNGDLDGAVSEISRFEDLVNREAEETKLSLLPAMKVYRCEVASVRKNWALLAQEISLLEGFRLTPDQAHALAFYRSQLALAQGEAALFMEMAQSCLPYFEQIQHKGRLEILYEALAVVHEDARRYKESTIFYRKLVHLLRNH</sequence>
<dbReference type="Gene3D" id="1.25.40.10">
    <property type="entry name" value="Tetratricopeptide repeat domain"/>
    <property type="match status" value="1"/>
</dbReference>
<accession>A0A917FY17</accession>
<dbReference type="InterPro" id="IPR011990">
    <property type="entry name" value="TPR-like_helical_dom_sf"/>
</dbReference>
<name>A0A917FY17_9BACL</name>
<keyword evidence="3" id="KW-1185">Reference proteome</keyword>
<dbReference type="SMART" id="SM00530">
    <property type="entry name" value="HTH_XRE"/>
    <property type="match status" value="1"/>
</dbReference>
<dbReference type="Proteomes" id="UP000637643">
    <property type="component" value="Unassembled WGS sequence"/>
</dbReference>
<dbReference type="EMBL" id="BMKR01000061">
    <property type="protein sequence ID" value="GGG13207.1"/>
    <property type="molecule type" value="Genomic_DNA"/>
</dbReference>
<dbReference type="RefSeq" id="WP_189032433.1">
    <property type="nucleotide sequence ID" value="NZ_BMKR01000061.1"/>
</dbReference>
<reference evidence="2" key="1">
    <citation type="journal article" date="2014" name="Int. J. Syst. Evol. Microbiol.">
        <title>Complete genome sequence of Corynebacterium casei LMG S-19264T (=DSM 44701T), isolated from a smear-ripened cheese.</title>
        <authorList>
            <consortium name="US DOE Joint Genome Institute (JGI-PGF)"/>
            <person name="Walter F."/>
            <person name="Albersmeier A."/>
            <person name="Kalinowski J."/>
            <person name="Ruckert C."/>
        </authorList>
    </citation>
    <scope>NUCLEOTIDE SEQUENCE</scope>
    <source>
        <strain evidence="2">CGMCC 1.16134</strain>
    </source>
</reference>
<evidence type="ECO:0000313" key="2">
    <source>
        <dbReference type="EMBL" id="GGG13207.1"/>
    </source>
</evidence>
<organism evidence="2 3">
    <name type="scientific">Paenibacillus albidus</name>
    <dbReference type="NCBI Taxonomy" id="2041023"/>
    <lineage>
        <taxon>Bacteria</taxon>
        <taxon>Bacillati</taxon>
        <taxon>Bacillota</taxon>
        <taxon>Bacilli</taxon>
        <taxon>Bacillales</taxon>
        <taxon>Paenibacillaceae</taxon>
        <taxon>Paenibacillus</taxon>
    </lineage>
</organism>
<dbReference type="AlphaFoldDB" id="A0A917FY17"/>
<dbReference type="InterPro" id="IPR001387">
    <property type="entry name" value="Cro/C1-type_HTH"/>
</dbReference>
<proteinExistence type="predicted"/>
<evidence type="ECO:0000313" key="3">
    <source>
        <dbReference type="Proteomes" id="UP000637643"/>
    </source>
</evidence>
<gene>
    <name evidence="2" type="ORF">GCM10010912_67060</name>
</gene>
<protein>
    <recommendedName>
        <fullName evidence="1">HTH cro/C1-type domain-containing protein</fullName>
    </recommendedName>
</protein>
<dbReference type="PROSITE" id="PS50943">
    <property type="entry name" value="HTH_CROC1"/>
    <property type="match status" value="1"/>
</dbReference>
<evidence type="ECO:0000259" key="1">
    <source>
        <dbReference type="PROSITE" id="PS50943"/>
    </source>
</evidence>
<feature type="domain" description="HTH cro/C1-type" evidence="1">
    <location>
        <begin position="6"/>
        <end position="59"/>
    </location>
</feature>
<comment type="caution">
    <text evidence="2">The sequence shown here is derived from an EMBL/GenBank/DDBJ whole genome shotgun (WGS) entry which is preliminary data.</text>
</comment>
<reference evidence="2" key="2">
    <citation type="submission" date="2020-09" db="EMBL/GenBank/DDBJ databases">
        <authorList>
            <person name="Sun Q."/>
            <person name="Zhou Y."/>
        </authorList>
    </citation>
    <scope>NUCLEOTIDE SEQUENCE</scope>
    <source>
        <strain evidence="2">CGMCC 1.16134</strain>
    </source>
</reference>